<dbReference type="OrthoDB" id="5857148at2759"/>
<evidence type="ECO:0000313" key="1">
    <source>
        <dbReference type="EMBL" id="KHJ86149.1"/>
    </source>
</evidence>
<name>A0A0B1SML9_OESDE</name>
<sequence length="97" mass="11298">MGMQLRNRNTDHEASQELPAWASLLIKKFDSYSASTERSLTLTFDRQNSLYSAIIKVRADTNKIDEKMRTIAWVGIKEMRDEETTKRFDKEAVKEVI</sequence>
<dbReference type="AlphaFoldDB" id="A0A0B1SML9"/>
<keyword evidence="1" id="KW-0689">Ribosomal protein</keyword>
<organism evidence="1 2">
    <name type="scientific">Oesophagostomum dentatum</name>
    <name type="common">Nodular worm</name>
    <dbReference type="NCBI Taxonomy" id="61180"/>
    <lineage>
        <taxon>Eukaryota</taxon>
        <taxon>Metazoa</taxon>
        <taxon>Ecdysozoa</taxon>
        <taxon>Nematoda</taxon>
        <taxon>Chromadorea</taxon>
        <taxon>Rhabditida</taxon>
        <taxon>Rhabditina</taxon>
        <taxon>Rhabditomorpha</taxon>
        <taxon>Strongyloidea</taxon>
        <taxon>Strongylidae</taxon>
        <taxon>Oesophagostomum</taxon>
    </lineage>
</organism>
<dbReference type="EMBL" id="KN561385">
    <property type="protein sequence ID" value="KHJ86149.1"/>
    <property type="molecule type" value="Genomic_DNA"/>
</dbReference>
<keyword evidence="1" id="KW-0687">Ribonucleoprotein</keyword>
<reference evidence="1 2" key="1">
    <citation type="submission" date="2014-03" db="EMBL/GenBank/DDBJ databases">
        <title>Draft genome of the hookworm Oesophagostomum dentatum.</title>
        <authorList>
            <person name="Mitreva M."/>
        </authorList>
    </citation>
    <scope>NUCLEOTIDE SEQUENCE [LARGE SCALE GENOMIC DNA]</scope>
    <source>
        <strain evidence="1 2">OD-Hann</strain>
    </source>
</reference>
<protein>
    <submittedName>
        <fullName evidence="1">50S ribosomal protein L23 domain protein</fullName>
    </submittedName>
</protein>
<proteinExistence type="predicted"/>
<accession>A0A0B1SML9</accession>
<evidence type="ECO:0000313" key="2">
    <source>
        <dbReference type="Proteomes" id="UP000053660"/>
    </source>
</evidence>
<gene>
    <name evidence="1" type="ORF">OESDEN_14109</name>
</gene>
<keyword evidence="2" id="KW-1185">Reference proteome</keyword>
<dbReference type="GO" id="GO:0005840">
    <property type="term" value="C:ribosome"/>
    <property type="evidence" value="ECO:0007669"/>
    <property type="project" value="UniProtKB-KW"/>
</dbReference>
<dbReference type="Proteomes" id="UP000053660">
    <property type="component" value="Unassembled WGS sequence"/>
</dbReference>